<name>A0AAN7DLT0_9FUNG</name>
<evidence type="ECO:0000313" key="3">
    <source>
        <dbReference type="Proteomes" id="UP001304243"/>
    </source>
</evidence>
<organism evidence="2 3">
    <name type="scientific">Mucor velutinosus</name>
    <dbReference type="NCBI Taxonomy" id="708070"/>
    <lineage>
        <taxon>Eukaryota</taxon>
        <taxon>Fungi</taxon>
        <taxon>Fungi incertae sedis</taxon>
        <taxon>Mucoromycota</taxon>
        <taxon>Mucoromycotina</taxon>
        <taxon>Mucoromycetes</taxon>
        <taxon>Mucorales</taxon>
        <taxon>Mucorineae</taxon>
        <taxon>Mucoraceae</taxon>
        <taxon>Mucor</taxon>
    </lineage>
</organism>
<evidence type="ECO:0000259" key="1">
    <source>
        <dbReference type="PROSITE" id="PS50878"/>
    </source>
</evidence>
<dbReference type="Pfam" id="PF00078">
    <property type="entry name" value="RVT_1"/>
    <property type="match status" value="1"/>
</dbReference>
<proteinExistence type="predicted"/>
<sequence>MGDNLIRININGHLSTEVAKLRGLKQGEPLSPVLYNLAFEPFLLAILHDRQFQGYLMGTERTKLLCYADDALVFIHDSNDLTRLQLHMARYCAASNAKFNNAKVEAFSMSGRDTRDMWEGSLSQMGITHLHSVEDGEPLTYLGFPLVQSRIQRVHFMGALVTKIKTAIQIHSGRSLSVVGKATMLNSLLLSKLWYILRVTPLTQADFKQLRFLALQFLRRNIFLVIPWKVWTLPKDKGGLGVVDIQIQASALYFRWLHPLLVQDQDVIDSHPVLYLLSYHICNVNGYPYHQIPLLFPSARRTKGLKKQRTGTVDMLYRAVDYLPKSFDAAFYVPPSSSLVVPLKVKEMMFSDVFQYDARLNFVHWKDTCDPSLLSWKRARSTVFRGLASGTLKFQPYFLPVYNPAPLVDPGVSFAPLVDQFCLHDGQPLGNAQASAKTSRLSVLSSMEQPLVLQNISASHWKFFWSLSLTYIQRNVIYRLITGCIPSRSRLHYMMPGVFESHNCSVCLSPNETASHLLFDCPSKEKVWQGVIFEFLWPTTSITDIKEALLSLNFSDIWYSQVKGIHPYRVLLITLSQIWLAQMRFVFDNIILVPEAILVNIRSTVRQTVDEDQIHSLL</sequence>
<accession>A0AAN7DLT0</accession>
<gene>
    <name evidence="2" type="ORF">ATC70_009734</name>
</gene>
<dbReference type="InterPro" id="IPR026960">
    <property type="entry name" value="RVT-Znf"/>
</dbReference>
<dbReference type="InterPro" id="IPR000477">
    <property type="entry name" value="RT_dom"/>
</dbReference>
<feature type="domain" description="Reverse transcriptase" evidence="1">
    <location>
        <begin position="1"/>
        <end position="146"/>
    </location>
</feature>
<dbReference type="PANTHER" id="PTHR33116:SF78">
    <property type="entry name" value="OS12G0587133 PROTEIN"/>
    <property type="match status" value="1"/>
</dbReference>
<dbReference type="Pfam" id="PF13966">
    <property type="entry name" value="zf-RVT"/>
    <property type="match status" value="1"/>
</dbReference>
<dbReference type="Proteomes" id="UP001304243">
    <property type="component" value="Unassembled WGS sequence"/>
</dbReference>
<reference evidence="2 3" key="1">
    <citation type="submission" date="2022-11" db="EMBL/GenBank/DDBJ databases">
        <title>Mucor velutinosus strain NIH1002 WGS.</title>
        <authorList>
            <person name="Subramanian P."/>
            <person name="Mullikin J.C."/>
            <person name="Segre J.A."/>
            <person name="Zelazny A.M."/>
        </authorList>
    </citation>
    <scope>NUCLEOTIDE SEQUENCE [LARGE SCALE GENOMIC DNA]</scope>
    <source>
        <strain evidence="2 3">NIH1002</strain>
    </source>
</reference>
<dbReference type="PROSITE" id="PS50878">
    <property type="entry name" value="RT_POL"/>
    <property type="match status" value="1"/>
</dbReference>
<dbReference type="SUPFAM" id="SSF56672">
    <property type="entry name" value="DNA/RNA polymerases"/>
    <property type="match status" value="1"/>
</dbReference>
<protein>
    <recommendedName>
        <fullName evidence="1">Reverse transcriptase domain-containing protein</fullName>
    </recommendedName>
</protein>
<dbReference type="EMBL" id="JASEJX010000012">
    <property type="protein sequence ID" value="KAK4519498.1"/>
    <property type="molecule type" value="Genomic_DNA"/>
</dbReference>
<evidence type="ECO:0000313" key="2">
    <source>
        <dbReference type="EMBL" id="KAK4519498.1"/>
    </source>
</evidence>
<dbReference type="InterPro" id="IPR043502">
    <property type="entry name" value="DNA/RNA_pol_sf"/>
</dbReference>
<dbReference type="AlphaFoldDB" id="A0AAN7DLT0"/>
<keyword evidence="3" id="KW-1185">Reference proteome</keyword>
<dbReference type="PANTHER" id="PTHR33116">
    <property type="entry name" value="REVERSE TRANSCRIPTASE ZINC-BINDING DOMAIN-CONTAINING PROTEIN-RELATED-RELATED"/>
    <property type="match status" value="1"/>
</dbReference>
<dbReference type="RefSeq" id="XP_064686164.1">
    <property type="nucleotide sequence ID" value="XM_064828962.1"/>
</dbReference>
<dbReference type="GeneID" id="89953420"/>
<comment type="caution">
    <text evidence="2">The sequence shown here is derived from an EMBL/GenBank/DDBJ whole genome shotgun (WGS) entry which is preliminary data.</text>
</comment>